<evidence type="ECO:0000313" key="3">
    <source>
        <dbReference type="EMBL" id="MFB9558106.1"/>
    </source>
</evidence>
<dbReference type="InterPro" id="IPR008391">
    <property type="entry name" value="AXE1_dom"/>
</dbReference>
<evidence type="ECO:0000256" key="1">
    <source>
        <dbReference type="SAM" id="MobiDB-lite"/>
    </source>
</evidence>
<dbReference type="SUPFAM" id="SSF53474">
    <property type="entry name" value="alpha/beta-Hydrolases"/>
    <property type="match status" value="1"/>
</dbReference>
<sequence>MPYTDLPPDHPAARAAEPPQEPAEFDAFWTETLRTARQAGGDLEIRPVADSPLTTLDTYDVRFAGWAGQPVAAWLLVPSEAEEPLPTVITYIGYSGGRGQTVDHLLYASAGYAHLVVDSRGQGHDTPDPHPDSATHWVHGYMTRGIESPFAHYYRRLVTDCVRAVDAARTIPHVDAERIVVQGASQGGGLALAVAGLAGDRIAGALPDVPFLCHIRRGAETATEGPYTELVDYLRHHAPYATDQVFATLNHFDGVHFARRATAPALFSAGLMDPVCPPSTVLAAFGAYAGEKDIRQWPFGDHAGGRGATAVEHLRWLREHGLAPADRRRTARRP</sequence>
<evidence type="ECO:0000313" key="4">
    <source>
        <dbReference type="Proteomes" id="UP001589716"/>
    </source>
</evidence>
<feature type="domain" description="Acetyl xylan esterase" evidence="2">
    <location>
        <begin position="20"/>
        <end position="319"/>
    </location>
</feature>
<dbReference type="PANTHER" id="PTHR40111">
    <property type="entry name" value="CEPHALOSPORIN-C DEACETYLASE"/>
    <property type="match status" value="1"/>
</dbReference>
<organism evidence="3 4">
    <name type="scientific">Streptomyces roseoviridis</name>
    <dbReference type="NCBI Taxonomy" id="67361"/>
    <lineage>
        <taxon>Bacteria</taxon>
        <taxon>Bacillati</taxon>
        <taxon>Actinomycetota</taxon>
        <taxon>Actinomycetes</taxon>
        <taxon>Kitasatosporales</taxon>
        <taxon>Streptomycetaceae</taxon>
        <taxon>Streptomyces</taxon>
    </lineage>
</organism>
<dbReference type="Proteomes" id="UP001589716">
    <property type="component" value="Unassembled WGS sequence"/>
</dbReference>
<accession>A0ABV5QZN7</accession>
<name>A0ABV5QZN7_9ACTN</name>
<reference evidence="3 4" key="1">
    <citation type="submission" date="2024-09" db="EMBL/GenBank/DDBJ databases">
        <authorList>
            <person name="Sun Q."/>
            <person name="Mori K."/>
        </authorList>
    </citation>
    <scope>NUCLEOTIDE SEQUENCE [LARGE SCALE GENOMIC DNA]</scope>
    <source>
        <strain evidence="3 4">JCM 4414</strain>
    </source>
</reference>
<feature type="region of interest" description="Disordered" evidence="1">
    <location>
        <begin position="1"/>
        <end position="21"/>
    </location>
</feature>
<dbReference type="RefSeq" id="WP_345483867.1">
    <property type="nucleotide sequence ID" value="NZ_BAAAWU010000001.1"/>
</dbReference>
<protein>
    <submittedName>
        <fullName evidence="3">Acetylxylan esterase</fullName>
    </submittedName>
</protein>
<proteinExistence type="predicted"/>
<comment type="caution">
    <text evidence="3">The sequence shown here is derived from an EMBL/GenBank/DDBJ whole genome shotgun (WGS) entry which is preliminary data.</text>
</comment>
<keyword evidence="4" id="KW-1185">Reference proteome</keyword>
<dbReference type="EMBL" id="JBHMCT010000020">
    <property type="protein sequence ID" value="MFB9558106.1"/>
    <property type="molecule type" value="Genomic_DNA"/>
</dbReference>
<dbReference type="Pfam" id="PF05448">
    <property type="entry name" value="AXE1"/>
    <property type="match status" value="1"/>
</dbReference>
<dbReference type="InterPro" id="IPR039069">
    <property type="entry name" value="CE7"/>
</dbReference>
<dbReference type="PANTHER" id="PTHR40111:SF1">
    <property type="entry name" value="CEPHALOSPORIN-C DEACETYLASE"/>
    <property type="match status" value="1"/>
</dbReference>
<dbReference type="Gene3D" id="3.40.50.1820">
    <property type="entry name" value="alpha/beta hydrolase"/>
    <property type="match status" value="1"/>
</dbReference>
<dbReference type="InterPro" id="IPR029058">
    <property type="entry name" value="AB_hydrolase_fold"/>
</dbReference>
<evidence type="ECO:0000259" key="2">
    <source>
        <dbReference type="Pfam" id="PF05448"/>
    </source>
</evidence>
<gene>
    <name evidence="3" type="ORF">ACFFTP_28460</name>
</gene>